<dbReference type="EMBL" id="JAPQKN010000003">
    <property type="protein sequence ID" value="KAJ5167052.1"/>
    <property type="molecule type" value="Genomic_DNA"/>
</dbReference>
<dbReference type="AlphaFoldDB" id="A0A9W9LMX3"/>
<keyword evidence="8" id="KW-1185">Reference proteome</keyword>
<dbReference type="GO" id="GO:0003677">
    <property type="term" value="F:DNA binding"/>
    <property type="evidence" value="ECO:0007669"/>
    <property type="project" value="UniProtKB-KW"/>
</dbReference>
<dbReference type="GO" id="GO:0000981">
    <property type="term" value="F:DNA-binding transcription factor activity, RNA polymerase II-specific"/>
    <property type="evidence" value="ECO:0007669"/>
    <property type="project" value="InterPro"/>
</dbReference>
<reference evidence="7" key="2">
    <citation type="journal article" date="2023" name="IMA Fungus">
        <title>Comparative genomic study of the Penicillium genus elucidates a diverse pangenome and 15 lateral gene transfer events.</title>
        <authorList>
            <person name="Petersen C."/>
            <person name="Sorensen T."/>
            <person name="Nielsen M.R."/>
            <person name="Sondergaard T.E."/>
            <person name="Sorensen J.L."/>
            <person name="Fitzpatrick D.A."/>
            <person name="Frisvad J.C."/>
            <person name="Nielsen K.L."/>
        </authorList>
    </citation>
    <scope>NUCLEOTIDE SEQUENCE</scope>
    <source>
        <strain evidence="7">IBT 26290</strain>
    </source>
</reference>
<keyword evidence="2" id="KW-0805">Transcription regulation</keyword>
<dbReference type="Gene3D" id="4.10.240.10">
    <property type="entry name" value="Zn(2)-C6 fungal-type DNA-binding domain"/>
    <property type="match status" value="1"/>
</dbReference>
<feature type="domain" description="Xylanolytic transcriptional activator regulatory" evidence="6">
    <location>
        <begin position="265"/>
        <end position="343"/>
    </location>
</feature>
<evidence type="ECO:0000313" key="7">
    <source>
        <dbReference type="EMBL" id="KAJ5167052.1"/>
    </source>
</evidence>
<reference evidence="7" key="1">
    <citation type="submission" date="2022-11" db="EMBL/GenBank/DDBJ databases">
        <authorList>
            <person name="Petersen C."/>
        </authorList>
    </citation>
    <scope>NUCLEOTIDE SEQUENCE</scope>
    <source>
        <strain evidence="7">IBT 26290</strain>
    </source>
</reference>
<organism evidence="7 8">
    <name type="scientific">Penicillium canariense</name>
    <dbReference type="NCBI Taxonomy" id="189055"/>
    <lineage>
        <taxon>Eukaryota</taxon>
        <taxon>Fungi</taxon>
        <taxon>Dikarya</taxon>
        <taxon>Ascomycota</taxon>
        <taxon>Pezizomycotina</taxon>
        <taxon>Eurotiomycetes</taxon>
        <taxon>Eurotiomycetidae</taxon>
        <taxon>Eurotiales</taxon>
        <taxon>Aspergillaceae</taxon>
        <taxon>Penicillium</taxon>
    </lineage>
</organism>
<dbReference type="InterPro" id="IPR036864">
    <property type="entry name" value="Zn2-C6_fun-type_DNA-bd_sf"/>
</dbReference>
<dbReference type="PANTHER" id="PTHR31668:SF28">
    <property type="entry name" value="ZN(II)2CYS6 TRANSCRIPTION FACTOR (EUROFUNG)"/>
    <property type="match status" value="1"/>
</dbReference>
<dbReference type="Pfam" id="PF00172">
    <property type="entry name" value="Zn_clus"/>
    <property type="match status" value="1"/>
</dbReference>
<keyword evidence="1" id="KW-0479">Metal-binding</keyword>
<dbReference type="CDD" id="cd12148">
    <property type="entry name" value="fungal_TF_MHR"/>
    <property type="match status" value="1"/>
</dbReference>
<evidence type="ECO:0000256" key="1">
    <source>
        <dbReference type="ARBA" id="ARBA00022723"/>
    </source>
</evidence>
<protein>
    <recommendedName>
        <fullName evidence="6">Xylanolytic transcriptional activator regulatory domain-containing protein</fullName>
    </recommendedName>
</protein>
<dbReference type="PANTHER" id="PTHR31668">
    <property type="entry name" value="GLUCOSE TRANSPORT TRANSCRIPTION REGULATOR RGT1-RELATED-RELATED"/>
    <property type="match status" value="1"/>
</dbReference>
<evidence type="ECO:0000256" key="4">
    <source>
        <dbReference type="ARBA" id="ARBA00023163"/>
    </source>
</evidence>
<accession>A0A9W9LMX3</accession>
<gene>
    <name evidence="7" type="ORF">N7482_005833</name>
</gene>
<name>A0A9W9LMX3_9EURO</name>
<evidence type="ECO:0000256" key="3">
    <source>
        <dbReference type="ARBA" id="ARBA00023125"/>
    </source>
</evidence>
<evidence type="ECO:0000256" key="2">
    <source>
        <dbReference type="ARBA" id="ARBA00023015"/>
    </source>
</evidence>
<sequence length="722" mass="80369">MLPDFSPIRAVATFGGPLTPGPVLMIRIPPSLNDQDSGETHNGIALLSLESSIPIELKFGKIRCSGGHPCQACGTSRIKCTYLRAQQTRGPQRLRSKTKYLIDQAQHELGAQSPQGLIHSSESPRTDITTKIPLAGRSSDGQSERCRIPTNILAGALYIYHVRLYPVWPIVKVEDVVSRLQQDTEGDDLETYALATAVAAAAIAQLRLEEHLLPDKSITAETFAAESIKVRRSCGYRSAVNLNNVRTSFFLHVYYESQQSGRGESLLYLREAISLAQMMHLHREASYLGLPSGEQQIRRRVLWLLFITERGVCILHKLPVVLRTNISTPALDVDDEPQVLPAFLKLLTLFRLFEQSKMFDFIEDDSLGVCPIQGDVRNLDSRSLDMLHDQLQEGSALMDHISDVQKADLCVTRHWMRIILWKVSAKNHESFPYRWRLSPSLPIMVAKDLLNIVSQLPRTAIEAHGLGIELKLYEIANSLADAVLDLSRLPRAPVWDGESLPRNILARLFSLLTTFRSSGKKEVVELLYEKVAQSEYRAGPTMPATIKAQYRPMNSSHLIGATAPEEELVEQASPLIRPDLIRTMSDWHGSQDLHASMPLIGPNLATQGNIHSVEMQVEHHICLDDMLAGGFVESCFSPANNDYFASGYYSHFTESIEPPLGLDDTMNDPSRYSSLPPSVPSYSVQKLIGNFVLQNAGGPSLSDIFFNEDMTKQSCSSESFNV</sequence>
<keyword evidence="5" id="KW-0539">Nucleus</keyword>
<dbReference type="GO" id="GO:0006351">
    <property type="term" value="P:DNA-templated transcription"/>
    <property type="evidence" value="ECO:0007669"/>
    <property type="project" value="InterPro"/>
</dbReference>
<dbReference type="InterPro" id="IPR007219">
    <property type="entry name" value="XnlR_reg_dom"/>
</dbReference>
<keyword evidence="4" id="KW-0804">Transcription</keyword>
<evidence type="ECO:0000313" key="8">
    <source>
        <dbReference type="Proteomes" id="UP001149163"/>
    </source>
</evidence>
<dbReference type="RefSeq" id="XP_056543513.1">
    <property type="nucleotide sequence ID" value="XM_056687958.1"/>
</dbReference>
<evidence type="ECO:0000256" key="5">
    <source>
        <dbReference type="ARBA" id="ARBA00023242"/>
    </source>
</evidence>
<dbReference type="GO" id="GO:0008270">
    <property type="term" value="F:zinc ion binding"/>
    <property type="evidence" value="ECO:0007669"/>
    <property type="project" value="InterPro"/>
</dbReference>
<dbReference type="InterPro" id="IPR050797">
    <property type="entry name" value="Carb_Metab_Trans_Reg"/>
</dbReference>
<keyword evidence="3" id="KW-0238">DNA-binding</keyword>
<dbReference type="CDD" id="cd00067">
    <property type="entry name" value="GAL4"/>
    <property type="match status" value="1"/>
</dbReference>
<proteinExistence type="predicted"/>
<comment type="caution">
    <text evidence="7">The sequence shown here is derived from an EMBL/GenBank/DDBJ whole genome shotgun (WGS) entry which is preliminary data.</text>
</comment>
<evidence type="ECO:0000259" key="6">
    <source>
        <dbReference type="SMART" id="SM00906"/>
    </source>
</evidence>
<dbReference type="Proteomes" id="UP001149163">
    <property type="component" value="Unassembled WGS sequence"/>
</dbReference>
<dbReference type="Pfam" id="PF04082">
    <property type="entry name" value="Fungal_trans"/>
    <property type="match status" value="1"/>
</dbReference>
<dbReference type="GeneID" id="81427134"/>
<dbReference type="SMART" id="SM00906">
    <property type="entry name" value="Fungal_trans"/>
    <property type="match status" value="1"/>
</dbReference>
<dbReference type="OrthoDB" id="2740448at2759"/>
<dbReference type="InterPro" id="IPR001138">
    <property type="entry name" value="Zn2Cys6_DnaBD"/>
</dbReference>